<evidence type="ECO:0000256" key="1">
    <source>
        <dbReference type="SAM" id="MobiDB-lite"/>
    </source>
</evidence>
<proteinExistence type="predicted"/>
<name>A0A3N2RPS2_LYSEN</name>
<reference evidence="3 4" key="1">
    <citation type="submission" date="2018-10" db="EMBL/GenBank/DDBJ databases">
        <title>The genome of Lysobacter enzymogenes OH11.</title>
        <authorList>
            <person name="Liu F."/>
            <person name="Zhao Y."/>
            <person name="Qian G."/>
            <person name="Chen Y."/>
            <person name="Xu H."/>
        </authorList>
    </citation>
    <scope>NUCLEOTIDE SEQUENCE [LARGE SCALE GENOMIC DNA]</scope>
    <source>
        <strain evidence="3 4">OH11</strain>
    </source>
</reference>
<feature type="transmembrane region" description="Helical" evidence="2">
    <location>
        <begin position="97"/>
        <end position="117"/>
    </location>
</feature>
<dbReference type="Proteomes" id="UP000275910">
    <property type="component" value="Unassembled WGS sequence"/>
</dbReference>
<evidence type="ECO:0000313" key="3">
    <source>
        <dbReference type="EMBL" id="ROU09448.1"/>
    </source>
</evidence>
<gene>
    <name evidence="3" type="ORF">D9T17_01075</name>
</gene>
<evidence type="ECO:0000313" key="4">
    <source>
        <dbReference type="Proteomes" id="UP000275910"/>
    </source>
</evidence>
<organism evidence="3 4">
    <name type="scientific">Lysobacter enzymogenes</name>
    <dbReference type="NCBI Taxonomy" id="69"/>
    <lineage>
        <taxon>Bacteria</taxon>
        <taxon>Pseudomonadati</taxon>
        <taxon>Pseudomonadota</taxon>
        <taxon>Gammaproteobacteria</taxon>
        <taxon>Lysobacterales</taxon>
        <taxon>Lysobacteraceae</taxon>
        <taxon>Lysobacter</taxon>
    </lineage>
</organism>
<dbReference type="EMBL" id="RCTY01000001">
    <property type="protein sequence ID" value="ROU09448.1"/>
    <property type="molecule type" value="Genomic_DNA"/>
</dbReference>
<accession>A0A3N2RPS2</accession>
<feature type="transmembrane region" description="Helical" evidence="2">
    <location>
        <begin position="69"/>
        <end position="91"/>
    </location>
</feature>
<evidence type="ECO:0000256" key="2">
    <source>
        <dbReference type="SAM" id="Phobius"/>
    </source>
</evidence>
<feature type="region of interest" description="Disordered" evidence="1">
    <location>
        <begin position="1"/>
        <end position="20"/>
    </location>
</feature>
<protein>
    <recommendedName>
        <fullName evidence="5">Transmembrane protein</fullName>
    </recommendedName>
</protein>
<evidence type="ECO:0008006" key="5">
    <source>
        <dbReference type="Google" id="ProtNLM"/>
    </source>
</evidence>
<feature type="transmembrane region" description="Helical" evidence="2">
    <location>
        <begin position="138"/>
        <end position="160"/>
    </location>
</feature>
<dbReference type="AlphaFoldDB" id="A0A3N2RPS2"/>
<keyword evidence="2" id="KW-0472">Membrane</keyword>
<sequence>MSEPREPQPPVDPYRAPKAPLRAPAADDASIRLFGPASLAIAGLFGTAIAGGILIALNYAAMRRYAAMAVAALVVGPMLFGLLTSLVAYSAGPQDPGWQIALNFVALQSAAAAAVGGMLQGRFVRARLRAGQALASRWLALIVAIVSLPLVAVIGLPIVAATMR</sequence>
<keyword evidence="2" id="KW-1133">Transmembrane helix</keyword>
<feature type="transmembrane region" description="Helical" evidence="2">
    <location>
        <begin position="37"/>
        <end position="57"/>
    </location>
</feature>
<comment type="caution">
    <text evidence="3">The sequence shown here is derived from an EMBL/GenBank/DDBJ whole genome shotgun (WGS) entry which is preliminary data.</text>
</comment>
<keyword evidence="2" id="KW-0812">Transmembrane</keyword>
<dbReference type="RefSeq" id="WP_123645661.1">
    <property type="nucleotide sequence ID" value="NZ_RCTY01000001.1"/>
</dbReference>